<feature type="domain" description="Glycosyl hydrolase family 13 catalytic" evidence="19">
    <location>
        <begin position="104"/>
        <end position="449"/>
    </location>
</feature>
<feature type="binding site" evidence="16">
    <location>
        <begin position="248"/>
        <end position="253"/>
    </location>
    <ligand>
        <name>substrate</name>
    </ligand>
</feature>
<comment type="similarity">
    <text evidence="3 14">Belongs to the glycosyl hydrolase 13 family.</text>
</comment>
<keyword evidence="9 14" id="KW-0326">Glycosidase</keyword>
<feature type="active site" description="Proton donor" evidence="15">
    <location>
        <position position="287"/>
    </location>
</feature>
<evidence type="ECO:0000256" key="16">
    <source>
        <dbReference type="PIRSR" id="PIRSR006337-2"/>
    </source>
</evidence>
<feature type="site" description="Transition state stabilizer" evidence="17">
    <location>
        <position position="382"/>
    </location>
</feature>
<comment type="caution">
    <text evidence="20">The sequence shown here is derived from an EMBL/GenBank/DDBJ whole genome shotgun (WGS) entry which is preliminary data.</text>
</comment>
<dbReference type="NCBIfam" id="TIGR02402">
    <property type="entry name" value="trehalose_TreZ"/>
    <property type="match status" value="1"/>
</dbReference>
<name>A0A8I0G6Q5_9ACTO</name>
<dbReference type="CDD" id="cd02853">
    <property type="entry name" value="E_set_MTHase_like_N"/>
    <property type="match status" value="1"/>
</dbReference>
<organism evidence="20 21">
    <name type="scientific">Nanchangia anserum</name>
    <dbReference type="NCBI Taxonomy" id="2692125"/>
    <lineage>
        <taxon>Bacteria</taxon>
        <taxon>Bacillati</taxon>
        <taxon>Actinomycetota</taxon>
        <taxon>Actinomycetes</taxon>
        <taxon>Actinomycetales</taxon>
        <taxon>Actinomycetaceae</taxon>
        <taxon>Nanchangia</taxon>
    </lineage>
</organism>
<evidence type="ECO:0000256" key="7">
    <source>
        <dbReference type="ARBA" id="ARBA00022801"/>
    </source>
</evidence>
<dbReference type="InterPro" id="IPR006047">
    <property type="entry name" value="GH13_cat_dom"/>
</dbReference>
<evidence type="ECO:0000256" key="12">
    <source>
        <dbReference type="ARBA" id="ARBA00034013"/>
    </source>
</evidence>
<dbReference type="InterPro" id="IPR013783">
    <property type="entry name" value="Ig-like_fold"/>
</dbReference>
<dbReference type="GO" id="GO:0005737">
    <property type="term" value="C:cytoplasm"/>
    <property type="evidence" value="ECO:0007669"/>
    <property type="project" value="UniProtKB-SubCell"/>
</dbReference>
<evidence type="ECO:0000256" key="2">
    <source>
        <dbReference type="ARBA" id="ARBA00005199"/>
    </source>
</evidence>
<proteinExistence type="inferred from homology"/>
<dbReference type="Gene3D" id="1.10.10.760">
    <property type="entry name" value="E-set domains of sugar-utilizing enzymes"/>
    <property type="match status" value="1"/>
</dbReference>
<feature type="binding site" evidence="16">
    <location>
        <begin position="312"/>
        <end position="316"/>
    </location>
    <ligand>
        <name>substrate</name>
    </ligand>
</feature>
<dbReference type="Gene3D" id="3.20.20.80">
    <property type="entry name" value="Glycosidases"/>
    <property type="match status" value="1"/>
</dbReference>
<accession>A0A8I0G6Q5</accession>
<evidence type="ECO:0000256" key="14">
    <source>
        <dbReference type="PIRNR" id="PIRNR006337"/>
    </source>
</evidence>
<dbReference type="UniPathway" id="UPA00299"/>
<evidence type="ECO:0000313" key="20">
    <source>
        <dbReference type="EMBL" id="MBD3688815.1"/>
    </source>
</evidence>
<dbReference type="InterPro" id="IPR044901">
    <property type="entry name" value="Trehalose_TreZ_E-set_sf"/>
</dbReference>
<sequence>MREADSYSPGCDRVPVWAPHTTRVDLALGERRVAMESSGNGWWLAPEALADGTDYAFVLDGQGPFPDPRSRWQPHGVHGPSRTWTPPTAPTTCERDVLGHVIYELHVGTFTSEGTLDAAIARLDYLRDLGVATVELMPVAAFAGDAGWGYDGVGLYAVHHAYGGPEAYRRFVDAAHARGLAVCQDLVLNHLGPEGNYLAPFGPYFTSRHATPWGDGFNLDGPESAPVREYLIGAALRLVRDFGVDALRLDAVHAIADDSPTHLLAELANRIDEVRAQTGRTITVIAESDLNDYTMVTPTAEGGMGMDAQWDDDIHHALHVEFTGETQAYYEDFATPGALEKVYRDVFFHDGTYSSFRGRTWGRRVPATIDRRRFVAFASNHDQVGNRASGDRPQAHLSPARLAGEAALVILSPFTPMLFMGEEWACSTPFTFFTDFPDPALAQAVSEGRRREFADHGWDEGEDAPRVPDPQDPRTRAAAVLAWDERDEDAHARMERWYRRLIAIRADIGDADSELKRRDDLITLRRGPYTCYVSLTDVRLPLTDVERSHVIASFGQDPADSPTQLNAGATLITRAP</sequence>
<feature type="region of interest" description="Disordered" evidence="18">
    <location>
        <begin position="452"/>
        <end position="474"/>
    </location>
</feature>
<dbReference type="PANTHER" id="PTHR43651:SF11">
    <property type="entry name" value="MALTO-OLIGOSYLTREHALOSE TREHALOHYDROLASE"/>
    <property type="match status" value="1"/>
</dbReference>
<evidence type="ECO:0000256" key="3">
    <source>
        <dbReference type="ARBA" id="ARBA00008061"/>
    </source>
</evidence>
<dbReference type="GO" id="GO:0005992">
    <property type="term" value="P:trehalose biosynthetic process"/>
    <property type="evidence" value="ECO:0007669"/>
    <property type="project" value="UniProtKB-UniRule"/>
</dbReference>
<dbReference type="InterPro" id="IPR017853">
    <property type="entry name" value="GH"/>
</dbReference>
<dbReference type="CDD" id="cd11325">
    <property type="entry name" value="AmyAc_GTHase"/>
    <property type="match status" value="1"/>
</dbReference>
<comment type="catalytic activity">
    <reaction evidence="12 14">
        <text>hydrolysis of (1-&gt;4)-alpha-D-glucosidic linkage in 4-alpha-D-[(1-&gt;4)-alpha-D-glucanosyl]n trehalose to yield trehalose and (1-&gt;4)-alpha-D-glucan.</text>
        <dbReference type="EC" id="3.2.1.141"/>
    </reaction>
</comment>
<feature type="region of interest" description="Disordered" evidence="18">
    <location>
        <begin position="555"/>
        <end position="576"/>
    </location>
</feature>
<protein>
    <recommendedName>
        <fullName evidence="5 13">Malto-oligosyltrehalose trehalohydrolase</fullName>
        <shortName evidence="14">MTHase</shortName>
        <ecNumber evidence="4 13">3.2.1.141</ecNumber>
    </recommendedName>
    <alternativeName>
        <fullName evidence="11 14">4-alpha-D-((1-&gt;4)-alpha-D-glucano)trehalose trehalohydrolase</fullName>
    </alternativeName>
    <alternativeName>
        <fullName evidence="10 14">Maltooligosyl trehalose trehalohydrolase</fullName>
    </alternativeName>
</protein>
<evidence type="ECO:0000259" key="19">
    <source>
        <dbReference type="SMART" id="SM00642"/>
    </source>
</evidence>
<reference evidence="20 21" key="1">
    <citation type="submission" date="2020-08" db="EMBL/GenBank/DDBJ databases">
        <title>Winkia gen. nov., sp. nov., isolated from faeces of the Anser albifrons in China.</title>
        <authorList>
            <person name="Liu Q."/>
        </authorList>
    </citation>
    <scope>NUCLEOTIDE SEQUENCE [LARGE SCALE GENOMIC DNA]</scope>
    <source>
        <strain evidence="20 21">C62</strain>
    </source>
</reference>
<evidence type="ECO:0000256" key="10">
    <source>
        <dbReference type="ARBA" id="ARBA00032057"/>
    </source>
</evidence>
<dbReference type="EMBL" id="JACRUO010000001">
    <property type="protein sequence ID" value="MBD3688815.1"/>
    <property type="molecule type" value="Genomic_DNA"/>
</dbReference>
<evidence type="ECO:0000256" key="11">
    <source>
        <dbReference type="ARBA" id="ARBA00033284"/>
    </source>
</evidence>
<dbReference type="InterPro" id="IPR012768">
    <property type="entry name" value="Trehalose_TreZ"/>
</dbReference>
<evidence type="ECO:0000256" key="8">
    <source>
        <dbReference type="ARBA" id="ARBA00023277"/>
    </source>
</evidence>
<evidence type="ECO:0000256" key="15">
    <source>
        <dbReference type="PIRSR" id="PIRSR006337-1"/>
    </source>
</evidence>
<dbReference type="SMART" id="SM00642">
    <property type="entry name" value="Aamy"/>
    <property type="match status" value="1"/>
</dbReference>
<dbReference type="Proteomes" id="UP000627538">
    <property type="component" value="Unassembled WGS sequence"/>
</dbReference>
<dbReference type="SUPFAM" id="SSF51445">
    <property type="entry name" value="(Trans)glycosidases"/>
    <property type="match status" value="1"/>
</dbReference>
<evidence type="ECO:0000256" key="17">
    <source>
        <dbReference type="PIRSR" id="PIRSR006337-3"/>
    </source>
</evidence>
<evidence type="ECO:0000256" key="4">
    <source>
        <dbReference type="ARBA" id="ARBA00012268"/>
    </source>
</evidence>
<feature type="binding site" evidence="16">
    <location>
        <begin position="381"/>
        <end position="386"/>
    </location>
    <ligand>
        <name>substrate</name>
    </ligand>
</feature>
<dbReference type="InterPro" id="IPR014756">
    <property type="entry name" value="Ig_E-set"/>
</dbReference>
<evidence type="ECO:0000256" key="13">
    <source>
        <dbReference type="NCBIfam" id="TIGR02402"/>
    </source>
</evidence>
<keyword evidence="7 14" id="KW-0378">Hydrolase</keyword>
<keyword evidence="6" id="KW-0963">Cytoplasm</keyword>
<dbReference type="GO" id="GO:0033942">
    <property type="term" value="F:4-alpha-D-(1-&gt;4)-alpha-D-glucanotrehalose trehalohydrolase activity"/>
    <property type="evidence" value="ECO:0007669"/>
    <property type="project" value="UniProtKB-EC"/>
</dbReference>
<evidence type="ECO:0000313" key="21">
    <source>
        <dbReference type="Proteomes" id="UP000627538"/>
    </source>
</evidence>
<comment type="subcellular location">
    <subcellularLocation>
        <location evidence="1 15">Cytoplasm</location>
    </subcellularLocation>
</comment>
<comment type="pathway">
    <text evidence="2 14">Glycan biosynthesis; trehalose biosynthesis.</text>
</comment>
<dbReference type="Pfam" id="PF00128">
    <property type="entry name" value="Alpha-amylase"/>
    <property type="match status" value="1"/>
</dbReference>
<dbReference type="AlphaFoldDB" id="A0A8I0G6Q5"/>
<feature type="active site" description="Nucleophile" evidence="15">
    <location>
        <position position="250"/>
    </location>
</feature>
<keyword evidence="21" id="KW-1185">Reference proteome</keyword>
<evidence type="ECO:0000256" key="6">
    <source>
        <dbReference type="ARBA" id="ARBA00022490"/>
    </source>
</evidence>
<dbReference type="PIRSF" id="PIRSF006337">
    <property type="entry name" value="Trehalose_TreZ"/>
    <property type="match status" value="1"/>
</dbReference>
<dbReference type="SUPFAM" id="SSF81296">
    <property type="entry name" value="E set domains"/>
    <property type="match status" value="1"/>
</dbReference>
<dbReference type="EC" id="3.2.1.141" evidence="4 13"/>
<evidence type="ECO:0000256" key="9">
    <source>
        <dbReference type="ARBA" id="ARBA00023295"/>
    </source>
</evidence>
<evidence type="ECO:0000256" key="5">
    <source>
        <dbReference type="ARBA" id="ARBA00015938"/>
    </source>
</evidence>
<dbReference type="Gene3D" id="2.60.40.10">
    <property type="entry name" value="Immunoglobulins"/>
    <property type="match status" value="1"/>
</dbReference>
<evidence type="ECO:0000256" key="1">
    <source>
        <dbReference type="ARBA" id="ARBA00004496"/>
    </source>
</evidence>
<gene>
    <name evidence="20" type="primary">treZ</name>
    <name evidence="20" type="ORF">H8R10_00975</name>
</gene>
<keyword evidence="8" id="KW-0119">Carbohydrate metabolism</keyword>
<dbReference type="RefSeq" id="WP_191070912.1">
    <property type="nucleotide sequence ID" value="NZ_CP060506.1"/>
</dbReference>
<dbReference type="PANTHER" id="PTHR43651">
    <property type="entry name" value="1,4-ALPHA-GLUCAN-BRANCHING ENZYME"/>
    <property type="match status" value="1"/>
</dbReference>
<evidence type="ECO:0000256" key="18">
    <source>
        <dbReference type="SAM" id="MobiDB-lite"/>
    </source>
</evidence>